<name>A0A5A9NK93_9TELE</name>
<dbReference type="Proteomes" id="UP000324632">
    <property type="component" value="Chromosome 17"/>
</dbReference>
<organism evidence="2 3">
    <name type="scientific">Triplophysa tibetana</name>
    <dbReference type="NCBI Taxonomy" id="1572043"/>
    <lineage>
        <taxon>Eukaryota</taxon>
        <taxon>Metazoa</taxon>
        <taxon>Chordata</taxon>
        <taxon>Craniata</taxon>
        <taxon>Vertebrata</taxon>
        <taxon>Euteleostomi</taxon>
        <taxon>Actinopterygii</taxon>
        <taxon>Neopterygii</taxon>
        <taxon>Teleostei</taxon>
        <taxon>Ostariophysi</taxon>
        <taxon>Cypriniformes</taxon>
        <taxon>Nemacheilidae</taxon>
        <taxon>Triplophysa</taxon>
    </lineage>
</organism>
<protein>
    <submittedName>
        <fullName evidence="2">Uncharacterized protein</fullName>
    </submittedName>
</protein>
<dbReference type="EMBL" id="SOYY01000017">
    <property type="protein sequence ID" value="KAA0709725.1"/>
    <property type="molecule type" value="Genomic_DNA"/>
</dbReference>
<sequence>MHGARRLPIAPADCISSPVTGGSGSGGGRASPSSRVAAAREVLARYGHNNAPWEAGHLDRGSGVMKTRWRRVGLRVPCSGLGHGYCALQRGLSVHWTENAEKRRGVRSVPAQRMWRKSNRNDTESGAGECHTLGAISDSRSLHLISRTQPLPAAWSASATAAKTRADDITSKMFEGGKNAI</sequence>
<evidence type="ECO:0000313" key="3">
    <source>
        <dbReference type="Proteomes" id="UP000324632"/>
    </source>
</evidence>
<evidence type="ECO:0000256" key="1">
    <source>
        <dbReference type="SAM" id="MobiDB-lite"/>
    </source>
</evidence>
<proteinExistence type="predicted"/>
<evidence type="ECO:0000313" key="2">
    <source>
        <dbReference type="EMBL" id="KAA0709725.1"/>
    </source>
</evidence>
<dbReference type="AlphaFoldDB" id="A0A5A9NK93"/>
<accession>A0A5A9NK93</accession>
<feature type="region of interest" description="Disordered" evidence="1">
    <location>
        <begin position="15"/>
        <end position="36"/>
    </location>
</feature>
<feature type="region of interest" description="Disordered" evidence="1">
    <location>
        <begin position="105"/>
        <end position="128"/>
    </location>
</feature>
<reference evidence="2 3" key="1">
    <citation type="journal article" date="2019" name="Mol. Ecol. Resour.">
        <title>Chromosome-level genome assembly of Triplophysa tibetana, a fish adapted to the harsh high-altitude environment of the Tibetan Plateau.</title>
        <authorList>
            <person name="Yang X."/>
            <person name="Liu H."/>
            <person name="Ma Z."/>
            <person name="Zou Y."/>
            <person name="Zou M."/>
            <person name="Mao Y."/>
            <person name="Li X."/>
            <person name="Wang H."/>
            <person name="Chen T."/>
            <person name="Wang W."/>
            <person name="Yang R."/>
        </authorList>
    </citation>
    <scope>NUCLEOTIDE SEQUENCE [LARGE SCALE GENOMIC DNA]</scope>
    <source>
        <strain evidence="2">TTIB1903HZAU</strain>
        <tissue evidence="2">Muscle</tissue>
    </source>
</reference>
<keyword evidence="3" id="KW-1185">Reference proteome</keyword>
<gene>
    <name evidence="2" type="ORF">E1301_Tti017992</name>
</gene>
<comment type="caution">
    <text evidence="2">The sequence shown here is derived from an EMBL/GenBank/DDBJ whole genome shotgun (WGS) entry which is preliminary data.</text>
</comment>